<evidence type="ECO:0000313" key="1">
    <source>
        <dbReference type="EMBL" id="CAB4173521.1"/>
    </source>
</evidence>
<dbReference type="EMBL" id="LR797176">
    <property type="protein sequence ID" value="CAB4191167.1"/>
    <property type="molecule type" value="Genomic_DNA"/>
</dbReference>
<dbReference type="EMBL" id="LR797429">
    <property type="protein sequence ID" value="CAB4215454.1"/>
    <property type="molecule type" value="Genomic_DNA"/>
</dbReference>
<name>A0A6J5SM67_9CAUD</name>
<accession>A0A6J5SM67</accession>
<reference evidence="3" key="1">
    <citation type="submission" date="2020-05" db="EMBL/GenBank/DDBJ databases">
        <authorList>
            <person name="Chiriac C."/>
            <person name="Salcher M."/>
            <person name="Ghai R."/>
            <person name="Kavagutti S V."/>
        </authorList>
    </citation>
    <scope>NUCLEOTIDE SEQUENCE</scope>
</reference>
<evidence type="ECO:0000313" key="3">
    <source>
        <dbReference type="EMBL" id="CAB4215454.1"/>
    </source>
</evidence>
<evidence type="ECO:0000313" key="2">
    <source>
        <dbReference type="EMBL" id="CAB4191167.1"/>
    </source>
</evidence>
<gene>
    <name evidence="2" type="ORF">UFOVP1228_12</name>
    <name evidence="3" type="ORF">UFOVP1481_26</name>
    <name evidence="1" type="ORF">UFOVP956_12</name>
</gene>
<organism evidence="3">
    <name type="scientific">uncultured Caudovirales phage</name>
    <dbReference type="NCBI Taxonomy" id="2100421"/>
    <lineage>
        <taxon>Viruses</taxon>
        <taxon>Duplodnaviria</taxon>
        <taxon>Heunggongvirae</taxon>
        <taxon>Uroviricota</taxon>
        <taxon>Caudoviricetes</taxon>
        <taxon>Peduoviridae</taxon>
        <taxon>Maltschvirus</taxon>
        <taxon>Maltschvirus maltsch</taxon>
    </lineage>
</organism>
<proteinExistence type="predicted"/>
<sequence>MITASPTRGRFLVSLLQTMRPGHNEHKRVPGAFPTSTKEWQNVFGDDYLEAYNFFLEVVDSSYHHSAGWVNSGKSYSRAVKPRETIKETLDQWLQEDPNLLRRYVKRAGHVVKEITDLVKVAATFSIEGFFQSEYHKDLLQMHVASLDEDGVAFVRMSAASENPDGRIYAKGPSLMYLPSYIREAIVSRQSVIDMKNCHPTALVALASFVDPTKNFETLKSYVSDREMHLKTICGYYGVLRSSSKEIFQSISYGMRLLKGKESTGDMATWIQKSEAVVPVKNGEYVHSEFLKNFSKESRQAGKLLVLHPAFAKYADIQDMQKRISYCLQDVETRLAEITEAVLNEAGHQTTCRIHDGMMVNGRVTAKDIEEIRKACAFFCIQTYGTDLGMDFSKKYIGGN</sequence>
<protein>
    <submittedName>
        <fullName evidence="3">Uncharacterized protein</fullName>
    </submittedName>
</protein>
<dbReference type="EMBL" id="LR796902">
    <property type="protein sequence ID" value="CAB4173521.1"/>
    <property type="molecule type" value="Genomic_DNA"/>
</dbReference>